<evidence type="ECO:0000256" key="5">
    <source>
        <dbReference type="SAM" id="SignalP"/>
    </source>
</evidence>
<comment type="similarity">
    <text evidence="1">Belongs to the peptidase S33 family.</text>
</comment>
<organism evidence="7 8">
    <name type="scientific">Actinokineospora bangkokensis</name>
    <dbReference type="NCBI Taxonomy" id="1193682"/>
    <lineage>
        <taxon>Bacteria</taxon>
        <taxon>Bacillati</taxon>
        <taxon>Actinomycetota</taxon>
        <taxon>Actinomycetes</taxon>
        <taxon>Pseudonocardiales</taxon>
        <taxon>Pseudonocardiaceae</taxon>
        <taxon>Actinokineospora</taxon>
    </lineage>
</organism>
<comment type="caution">
    <text evidence="7">The sequence shown here is derived from an EMBL/GenBank/DDBJ whole genome shotgun (WGS) entry which is preliminary data.</text>
</comment>
<dbReference type="RefSeq" id="WP_075977735.1">
    <property type="nucleotide sequence ID" value="NZ_MKQR01000026.1"/>
</dbReference>
<dbReference type="Pfam" id="PF00561">
    <property type="entry name" value="Abhydrolase_1"/>
    <property type="match status" value="1"/>
</dbReference>
<dbReference type="InterPro" id="IPR000073">
    <property type="entry name" value="AB_hydrolase_1"/>
</dbReference>
<evidence type="ECO:0000256" key="4">
    <source>
        <dbReference type="SAM" id="MobiDB-lite"/>
    </source>
</evidence>
<feature type="signal peptide" evidence="5">
    <location>
        <begin position="1"/>
        <end position="20"/>
    </location>
</feature>
<name>A0A1Q9LG99_9PSEU</name>
<dbReference type="STRING" id="1193682.BJP25_31520"/>
<dbReference type="InterPro" id="IPR029058">
    <property type="entry name" value="AB_hydrolase_fold"/>
</dbReference>
<reference evidence="7 8" key="1">
    <citation type="submission" date="2016-10" db="EMBL/GenBank/DDBJ databases">
        <title>The Draft Genome Sequence of Actinokineospora bangkokensis 44EHWT reveals the biosynthetic pathway of antifungal compounds Thailandins with unusual extender unit butylmalonyl-CoA.</title>
        <authorList>
            <person name="Greule A."/>
            <person name="Intra B."/>
            <person name="Flemming S."/>
            <person name="Rommel M.G."/>
            <person name="Panbangred W."/>
            <person name="Bechthold A."/>
        </authorList>
    </citation>
    <scope>NUCLEOTIDE SEQUENCE [LARGE SCALE GENOMIC DNA]</scope>
    <source>
        <strain evidence="7 8">44EHW</strain>
    </source>
</reference>
<dbReference type="Gene3D" id="3.40.50.1820">
    <property type="entry name" value="alpha/beta hydrolase"/>
    <property type="match status" value="1"/>
</dbReference>
<dbReference type="AlphaFoldDB" id="A0A1Q9LG99"/>
<accession>A0A1Q9LG99</accession>
<evidence type="ECO:0000313" key="7">
    <source>
        <dbReference type="EMBL" id="OLR91068.1"/>
    </source>
</evidence>
<dbReference type="SUPFAM" id="SSF53474">
    <property type="entry name" value="alpha/beta-Hydrolases"/>
    <property type="match status" value="1"/>
</dbReference>
<proteinExistence type="inferred from homology"/>
<evidence type="ECO:0000313" key="8">
    <source>
        <dbReference type="Proteomes" id="UP000186040"/>
    </source>
</evidence>
<sequence length="388" mass="40240">MRVGRWAWLVPIALVASCTAGPSTRPGIVVNDGEDAGSPGVVRQSGPAPLPELEEPQSTRIRWSACAAEVAATLPQAVAGSAQCARINGVLDSPYLPGQGIARLQLLRVGAGKYPLVVFNDVDGKPGTAYAAELATKLPPAFLEQFFLVGVDRRGTGRSDPVRCVPEEVRAGILQVDPRVPDVEEPLDQARSAGQQCSIALEARLPAIDTWRSAGDAESIRSALGVGKLNAIGHGEGSRVLSVFAERYPDRVGRVVLDGLPDSNTDAKVVLEATARAADDTFAAFAQDCAARACELGDAKTALNQVLDQATSAPAATADGTPLGPGVVLRAVLTGLADKSTWPALSKALADLRSGTPDGITALAAPLLTGTRDQPSTFDATLATRCND</sequence>
<feature type="region of interest" description="Disordered" evidence="4">
    <location>
        <begin position="26"/>
        <end position="54"/>
    </location>
</feature>
<evidence type="ECO:0000256" key="1">
    <source>
        <dbReference type="ARBA" id="ARBA00010088"/>
    </source>
</evidence>
<evidence type="ECO:0000259" key="6">
    <source>
        <dbReference type="Pfam" id="PF00561"/>
    </source>
</evidence>
<keyword evidence="3" id="KW-0378">Hydrolase</keyword>
<keyword evidence="8" id="KW-1185">Reference proteome</keyword>
<dbReference type="GO" id="GO:0016787">
    <property type="term" value="F:hydrolase activity"/>
    <property type="evidence" value="ECO:0007669"/>
    <property type="project" value="UniProtKB-KW"/>
</dbReference>
<dbReference type="PANTHER" id="PTHR43248">
    <property type="entry name" value="2-SUCCINYL-6-HYDROXY-2,4-CYCLOHEXADIENE-1-CARBOXYLATE SYNTHASE"/>
    <property type="match status" value="1"/>
</dbReference>
<feature type="chain" id="PRO_5039296207" description="AB hydrolase-1 domain-containing protein" evidence="5">
    <location>
        <begin position="21"/>
        <end position="388"/>
    </location>
</feature>
<evidence type="ECO:0000256" key="2">
    <source>
        <dbReference type="ARBA" id="ARBA00022729"/>
    </source>
</evidence>
<feature type="domain" description="AB hydrolase-1" evidence="6">
    <location>
        <begin position="136"/>
        <end position="291"/>
    </location>
</feature>
<keyword evidence="2 5" id="KW-0732">Signal</keyword>
<protein>
    <recommendedName>
        <fullName evidence="6">AB hydrolase-1 domain-containing protein</fullName>
    </recommendedName>
</protein>
<dbReference type="PANTHER" id="PTHR43248:SF29">
    <property type="entry name" value="TRIPEPTIDYL AMINOPEPTIDASE"/>
    <property type="match status" value="1"/>
</dbReference>
<dbReference type="OrthoDB" id="5166357at2"/>
<gene>
    <name evidence="7" type="ORF">BJP25_31520</name>
</gene>
<dbReference type="Proteomes" id="UP000186040">
    <property type="component" value="Unassembled WGS sequence"/>
</dbReference>
<dbReference type="EMBL" id="MKQR01000026">
    <property type="protein sequence ID" value="OLR91068.1"/>
    <property type="molecule type" value="Genomic_DNA"/>
</dbReference>
<evidence type="ECO:0000256" key="3">
    <source>
        <dbReference type="ARBA" id="ARBA00022801"/>
    </source>
</evidence>
<dbReference type="PROSITE" id="PS51257">
    <property type="entry name" value="PROKAR_LIPOPROTEIN"/>
    <property type="match status" value="1"/>
</dbReference>
<dbReference type="InterPro" id="IPR051601">
    <property type="entry name" value="Serine_prot/Carboxylest_S33"/>
</dbReference>